<name>A0ABT2X953_9RHOB</name>
<dbReference type="SUPFAM" id="SSF46689">
    <property type="entry name" value="Homeodomain-like"/>
    <property type="match status" value="2"/>
</dbReference>
<dbReference type="InterPro" id="IPR009057">
    <property type="entry name" value="Homeodomain-like_sf"/>
</dbReference>
<gene>
    <name evidence="4" type="ORF">OEZ60_20905</name>
</gene>
<dbReference type="RefSeq" id="WP_263340571.1">
    <property type="nucleotide sequence ID" value="NZ_JAOVQO010000030.1"/>
</dbReference>
<dbReference type="PANTHER" id="PTHR43130:SF3">
    <property type="entry name" value="HTH-TYPE TRANSCRIPTIONAL REGULATOR RV1931C"/>
    <property type="match status" value="1"/>
</dbReference>
<dbReference type="InterPro" id="IPR018060">
    <property type="entry name" value="HTH_AraC"/>
</dbReference>
<dbReference type="InterPro" id="IPR052158">
    <property type="entry name" value="INH-QAR"/>
</dbReference>
<accession>A0ABT2X953</accession>
<comment type="caution">
    <text evidence="4">The sequence shown here is derived from an EMBL/GenBank/DDBJ whole genome shotgun (WGS) entry which is preliminary data.</text>
</comment>
<keyword evidence="2" id="KW-0804">Transcription</keyword>
<keyword evidence="1" id="KW-0805">Transcription regulation</keyword>
<evidence type="ECO:0000256" key="1">
    <source>
        <dbReference type="ARBA" id="ARBA00023015"/>
    </source>
</evidence>
<reference evidence="4 5" key="1">
    <citation type="submission" date="2022-10" db="EMBL/GenBank/DDBJ databases">
        <title>Defluviimonas sp. nov., isolated from ocean surface sediments.</title>
        <authorList>
            <person name="He W."/>
            <person name="Wang L."/>
            <person name="Zhang D.-F."/>
        </authorList>
    </citation>
    <scope>NUCLEOTIDE SEQUENCE [LARGE SCALE GENOMIC DNA]</scope>
    <source>
        <strain evidence="4 5">WL0024</strain>
    </source>
</reference>
<dbReference type="SUPFAM" id="SSF52317">
    <property type="entry name" value="Class I glutamine amidotransferase-like"/>
    <property type="match status" value="1"/>
</dbReference>
<dbReference type="Gene3D" id="3.40.50.880">
    <property type="match status" value="1"/>
</dbReference>
<dbReference type="InterPro" id="IPR002818">
    <property type="entry name" value="DJ-1/PfpI"/>
</dbReference>
<dbReference type="InterPro" id="IPR029062">
    <property type="entry name" value="Class_I_gatase-like"/>
</dbReference>
<proteinExistence type="predicted"/>
<feature type="domain" description="HTH araC/xylS-type" evidence="3">
    <location>
        <begin position="212"/>
        <end position="309"/>
    </location>
</feature>
<dbReference type="CDD" id="cd03136">
    <property type="entry name" value="GATase1_AraC_ArgR_like"/>
    <property type="match status" value="1"/>
</dbReference>
<dbReference type="PROSITE" id="PS01124">
    <property type="entry name" value="HTH_ARAC_FAMILY_2"/>
    <property type="match status" value="1"/>
</dbReference>
<evidence type="ECO:0000313" key="5">
    <source>
        <dbReference type="Proteomes" id="UP001209535"/>
    </source>
</evidence>
<protein>
    <submittedName>
        <fullName evidence="4">GlxA family transcriptional regulator</fullName>
    </submittedName>
</protein>
<dbReference type="Pfam" id="PF01965">
    <property type="entry name" value="DJ-1_PfpI"/>
    <property type="match status" value="1"/>
</dbReference>
<keyword evidence="5" id="KW-1185">Reference proteome</keyword>
<dbReference type="EMBL" id="JAOVQO010000030">
    <property type="protein sequence ID" value="MCU9850448.1"/>
    <property type="molecule type" value="Genomic_DNA"/>
</dbReference>
<dbReference type="Proteomes" id="UP001209535">
    <property type="component" value="Unassembled WGS sequence"/>
</dbReference>
<sequence length="309" mass="33321">MKPLNVTILLFDGFSNMVLACLLEPLRAVRDQVRGGITWSVITPGDRPAISSSGLSIAPDRPLAGVGRADLMIVISGYGFREHATKASSALLVRLGRQADLILGADTAAWLLAEAGLLAGRTATLHWQVLSDFAETFPDTQLSYARFVKEGRVWTCGGASTALDLMLAFIGERFGPALAFDVSTMFVLDAERQGSAGRGPNRLSGKGSAALRRVLNHMIETIEAPVPLEALAAKANLTPRTLNRLFLSELGMPPGRYHQFLRLSRARDLAVNTDLSQREIALRCGFSDAAALGKAFTRHFGYSIGKNRT</sequence>
<dbReference type="Gene3D" id="1.10.10.60">
    <property type="entry name" value="Homeodomain-like"/>
    <property type="match status" value="1"/>
</dbReference>
<dbReference type="PANTHER" id="PTHR43130">
    <property type="entry name" value="ARAC-FAMILY TRANSCRIPTIONAL REGULATOR"/>
    <property type="match status" value="1"/>
</dbReference>
<evidence type="ECO:0000259" key="3">
    <source>
        <dbReference type="PROSITE" id="PS01124"/>
    </source>
</evidence>
<dbReference type="SMART" id="SM00342">
    <property type="entry name" value="HTH_ARAC"/>
    <property type="match status" value="1"/>
</dbReference>
<dbReference type="Pfam" id="PF12833">
    <property type="entry name" value="HTH_18"/>
    <property type="match status" value="1"/>
</dbReference>
<evidence type="ECO:0000313" key="4">
    <source>
        <dbReference type="EMBL" id="MCU9850448.1"/>
    </source>
</evidence>
<organism evidence="4 5">
    <name type="scientific">Albidovulum salinarum</name>
    <dbReference type="NCBI Taxonomy" id="2984153"/>
    <lineage>
        <taxon>Bacteria</taxon>
        <taxon>Pseudomonadati</taxon>
        <taxon>Pseudomonadota</taxon>
        <taxon>Alphaproteobacteria</taxon>
        <taxon>Rhodobacterales</taxon>
        <taxon>Paracoccaceae</taxon>
        <taxon>Albidovulum</taxon>
    </lineage>
</organism>
<evidence type="ECO:0000256" key="2">
    <source>
        <dbReference type="ARBA" id="ARBA00023163"/>
    </source>
</evidence>